<dbReference type="NCBIfam" id="TIGR00408">
    <property type="entry name" value="proS_fam_I"/>
    <property type="match status" value="1"/>
</dbReference>
<keyword evidence="2" id="KW-0436">Ligase</keyword>
<dbReference type="FunFam" id="3.30.930.10:FF:000007">
    <property type="entry name" value="Bifunctional glutamate/proline--tRNA ligase"/>
    <property type="match status" value="1"/>
</dbReference>
<evidence type="ECO:0000256" key="7">
    <source>
        <dbReference type="ARBA" id="ARBA00029731"/>
    </source>
</evidence>
<dbReference type="GO" id="GO:0005737">
    <property type="term" value="C:cytoplasm"/>
    <property type="evidence" value="ECO:0007669"/>
    <property type="project" value="InterPro"/>
</dbReference>
<dbReference type="GO" id="GO:0002161">
    <property type="term" value="F:aminoacyl-tRNA deacylase activity"/>
    <property type="evidence" value="ECO:0007669"/>
    <property type="project" value="InterPro"/>
</dbReference>
<evidence type="ECO:0000313" key="12">
    <source>
        <dbReference type="Proteomes" id="UP001295423"/>
    </source>
</evidence>
<dbReference type="Pfam" id="PF09180">
    <property type="entry name" value="ProRS-C_1"/>
    <property type="match status" value="1"/>
</dbReference>
<sequence length="711" mass="80256">MGDLADNALIKKLNEFGLKHEVYSHAACMTADELVANVPLGSDKETHTKNLFFKDKKHGIFLVTHATATTFNTKQLGALLKLEGKVNMRLADGATLDKHLKAKPGHVGPLCIVNDESNEVKFILDKALMDYEVIHSHPAQNDASVKLAPSVLQEFMTKAGVEPIIVDFTAAPQVPAGGAPQQKGEKKQGGGGKQQSKQNKKSAKKGDTLLALQWKKEENFPMWYSDVIVLSEMISYYDISGCYILRPWSYKIWDLIQQWFNEQLLDLDVENCYFPLFVSQDRLEKEKDHVEGFAPEVAWVTKSGETELAQQIAIRPTSETIMYPAFSDWIKSHRDLPLKLNQWSNVVRWEFKDPTPFLRSREFLWQEGHTAHATYEDADKMVMQALDLYKQVYQDLLCVPVVPGYKTEKEKFAGGHMTTTVEAYIAGSGRAIQGATSHNLGQNFGKMFDIKFQDEKGETKIAWQTSWGLTTRTIGVMVMVHGDDKGLVMPPKVSPLQAVIVPIISKKLTGETADPYCKAILKDLRKLGIRAKYDDRAMYNPGWKYNHWEQKGVPIRIEVGPMDIEKKQTRIVIRHNGEKMDLPVEGLGSVIATKLEEIQKTMFEKALKARDEHIAKVTEWKDFVPNLELNNLVLTPWCGGEHQDWEEWVKKTSREESLKARGEEGEDERTATSVAAKTLCIPFDQPELPEGTKCIASGLPATCWCLWGRSY</sequence>
<name>A0AAD2JK44_9STRA</name>
<evidence type="ECO:0000256" key="5">
    <source>
        <dbReference type="ARBA" id="ARBA00022917"/>
    </source>
</evidence>
<protein>
    <recommendedName>
        <fullName evidence="1">proline--tRNA ligase</fullName>
        <ecNumber evidence="1">6.1.1.15</ecNumber>
    </recommendedName>
    <alternativeName>
        <fullName evidence="7">Prolyl-tRNA synthetase</fullName>
    </alternativeName>
</protein>
<dbReference type="Proteomes" id="UP001295423">
    <property type="component" value="Unassembled WGS sequence"/>
</dbReference>
<reference evidence="11" key="1">
    <citation type="submission" date="2023-08" db="EMBL/GenBank/DDBJ databases">
        <authorList>
            <person name="Audoor S."/>
            <person name="Bilcke G."/>
        </authorList>
    </citation>
    <scope>NUCLEOTIDE SEQUENCE</scope>
</reference>
<dbReference type="SUPFAM" id="SSF64586">
    <property type="entry name" value="C-terminal domain of ProRS"/>
    <property type="match status" value="1"/>
</dbReference>
<comment type="catalytic activity">
    <reaction evidence="8">
        <text>tRNA(Pro) + L-proline + ATP = L-prolyl-tRNA(Pro) + AMP + diphosphate</text>
        <dbReference type="Rhea" id="RHEA:14305"/>
        <dbReference type="Rhea" id="RHEA-COMP:9700"/>
        <dbReference type="Rhea" id="RHEA-COMP:9702"/>
        <dbReference type="ChEBI" id="CHEBI:30616"/>
        <dbReference type="ChEBI" id="CHEBI:33019"/>
        <dbReference type="ChEBI" id="CHEBI:60039"/>
        <dbReference type="ChEBI" id="CHEBI:78442"/>
        <dbReference type="ChEBI" id="CHEBI:78532"/>
        <dbReference type="ChEBI" id="CHEBI:456215"/>
        <dbReference type="EC" id="6.1.1.15"/>
    </reaction>
</comment>
<dbReference type="InterPro" id="IPR007214">
    <property type="entry name" value="YbaK/aa-tRNA-synth-assoc-dom"/>
</dbReference>
<dbReference type="FunFam" id="3.30.110.30:FF:000001">
    <property type="entry name" value="Bifunctional glutamate/proline--tRNA ligase"/>
    <property type="match status" value="1"/>
</dbReference>
<dbReference type="GO" id="GO:0005524">
    <property type="term" value="F:ATP binding"/>
    <property type="evidence" value="ECO:0007669"/>
    <property type="project" value="UniProtKB-KW"/>
</dbReference>
<dbReference type="GO" id="GO:0006433">
    <property type="term" value="P:prolyl-tRNA aminoacylation"/>
    <property type="evidence" value="ECO:0007669"/>
    <property type="project" value="InterPro"/>
</dbReference>
<dbReference type="InterPro" id="IPR004499">
    <property type="entry name" value="Pro-tRNA-ligase_IIa_arc-type"/>
</dbReference>
<dbReference type="CDD" id="cd00778">
    <property type="entry name" value="ProRS_core_arch_euk"/>
    <property type="match status" value="1"/>
</dbReference>
<dbReference type="SUPFAM" id="SSF55681">
    <property type="entry name" value="Class II aaRS and biotin synthetases"/>
    <property type="match status" value="1"/>
</dbReference>
<dbReference type="Pfam" id="PF00587">
    <property type="entry name" value="tRNA-synt_2b"/>
    <property type="match status" value="1"/>
</dbReference>
<dbReference type="SUPFAM" id="SSF55826">
    <property type="entry name" value="YbaK/ProRS associated domain"/>
    <property type="match status" value="1"/>
</dbReference>
<evidence type="ECO:0000256" key="9">
    <source>
        <dbReference type="SAM" id="MobiDB-lite"/>
    </source>
</evidence>
<dbReference type="Gene3D" id="3.40.50.800">
    <property type="entry name" value="Anticodon-binding domain"/>
    <property type="match status" value="1"/>
</dbReference>
<dbReference type="EMBL" id="CAKOGP040001980">
    <property type="protein sequence ID" value="CAJ1958624.1"/>
    <property type="molecule type" value="Genomic_DNA"/>
</dbReference>
<dbReference type="CDD" id="cd00862">
    <property type="entry name" value="ProRS_anticodon_zinc"/>
    <property type="match status" value="1"/>
</dbReference>
<evidence type="ECO:0000313" key="11">
    <source>
        <dbReference type="EMBL" id="CAJ1958624.1"/>
    </source>
</evidence>
<dbReference type="AlphaFoldDB" id="A0AAD2JK44"/>
<evidence type="ECO:0000256" key="2">
    <source>
        <dbReference type="ARBA" id="ARBA00022598"/>
    </source>
</evidence>
<dbReference type="EC" id="6.1.1.15" evidence="1"/>
<feature type="domain" description="Aminoacyl-transfer RNA synthetases class-II family profile" evidence="10">
    <location>
        <begin position="250"/>
        <end position="490"/>
    </location>
</feature>
<evidence type="ECO:0000256" key="4">
    <source>
        <dbReference type="ARBA" id="ARBA00022840"/>
    </source>
</evidence>
<proteinExistence type="inferred from homology"/>
<dbReference type="InterPro" id="IPR033721">
    <property type="entry name" value="ProRS_core_arch_euk"/>
</dbReference>
<dbReference type="InterPro" id="IPR017449">
    <property type="entry name" value="Pro-tRNA_synth_II"/>
</dbReference>
<dbReference type="InterPro" id="IPR045864">
    <property type="entry name" value="aa-tRNA-synth_II/BPL/LPL"/>
</dbReference>
<accession>A0AAD2JK44</accession>
<feature type="region of interest" description="Disordered" evidence="9">
    <location>
        <begin position="175"/>
        <end position="204"/>
    </location>
</feature>
<dbReference type="InterPro" id="IPR002316">
    <property type="entry name" value="Pro-tRNA-ligase_IIa"/>
</dbReference>
<dbReference type="InterPro" id="IPR016061">
    <property type="entry name" value="Pro-tRNA_ligase_II_C"/>
</dbReference>
<keyword evidence="12" id="KW-1185">Reference proteome</keyword>
<dbReference type="InterPro" id="IPR004154">
    <property type="entry name" value="Anticodon-bd"/>
</dbReference>
<evidence type="ECO:0000259" key="10">
    <source>
        <dbReference type="PROSITE" id="PS50862"/>
    </source>
</evidence>
<dbReference type="PANTHER" id="PTHR43382">
    <property type="entry name" value="PROLYL-TRNA SYNTHETASE"/>
    <property type="match status" value="1"/>
</dbReference>
<dbReference type="PROSITE" id="PS50862">
    <property type="entry name" value="AA_TRNA_LIGASE_II"/>
    <property type="match status" value="1"/>
</dbReference>
<keyword evidence="4" id="KW-0067">ATP-binding</keyword>
<organism evidence="11 12">
    <name type="scientific">Cylindrotheca closterium</name>
    <dbReference type="NCBI Taxonomy" id="2856"/>
    <lineage>
        <taxon>Eukaryota</taxon>
        <taxon>Sar</taxon>
        <taxon>Stramenopiles</taxon>
        <taxon>Ochrophyta</taxon>
        <taxon>Bacillariophyta</taxon>
        <taxon>Bacillariophyceae</taxon>
        <taxon>Bacillariophycidae</taxon>
        <taxon>Bacillariales</taxon>
        <taxon>Bacillariaceae</taxon>
        <taxon>Cylindrotheca</taxon>
    </lineage>
</organism>
<dbReference type="HAMAP" id="MF_01571">
    <property type="entry name" value="Pro_tRNA_synth_type3"/>
    <property type="match status" value="1"/>
</dbReference>
<dbReference type="GO" id="GO:0004827">
    <property type="term" value="F:proline-tRNA ligase activity"/>
    <property type="evidence" value="ECO:0007669"/>
    <property type="project" value="UniProtKB-EC"/>
</dbReference>
<dbReference type="SMART" id="SM00946">
    <property type="entry name" value="ProRS-C_1"/>
    <property type="match status" value="1"/>
</dbReference>
<dbReference type="FunFam" id="3.40.50.800:FF:000005">
    <property type="entry name" value="bifunctional glutamate/proline--tRNA ligase"/>
    <property type="match status" value="1"/>
</dbReference>
<evidence type="ECO:0000256" key="1">
    <source>
        <dbReference type="ARBA" id="ARBA00012831"/>
    </source>
</evidence>
<dbReference type="Pfam" id="PF04073">
    <property type="entry name" value="tRNA_edit"/>
    <property type="match status" value="1"/>
</dbReference>
<dbReference type="Gene3D" id="3.30.110.30">
    <property type="entry name" value="C-terminal domain of ProRS"/>
    <property type="match status" value="1"/>
</dbReference>
<dbReference type="SUPFAM" id="SSF52954">
    <property type="entry name" value="Class II aaRS ABD-related"/>
    <property type="match status" value="1"/>
</dbReference>
<dbReference type="GO" id="GO:0017101">
    <property type="term" value="C:aminoacyl-tRNA synthetase multienzyme complex"/>
    <property type="evidence" value="ECO:0007669"/>
    <property type="project" value="TreeGrafter"/>
</dbReference>
<dbReference type="PANTHER" id="PTHR43382:SF2">
    <property type="entry name" value="BIFUNCTIONAL GLUTAMATE_PROLINE--TRNA LIGASE"/>
    <property type="match status" value="1"/>
</dbReference>
<keyword evidence="5" id="KW-0648">Protein biosynthesis</keyword>
<evidence type="ECO:0000256" key="8">
    <source>
        <dbReference type="ARBA" id="ARBA00047671"/>
    </source>
</evidence>
<keyword evidence="6" id="KW-0030">Aminoacyl-tRNA synthetase</keyword>
<dbReference type="InterPro" id="IPR006195">
    <property type="entry name" value="aa-tRNA-synth_II"/>
</dbReference>
<dbReference type="InterPro" id="IPR036754">
    <property type="entry name" value="YbaK/aa-tRNA-synt-asso_dom_sf"/>
</dbReference>
<dbReference type="InterPro" id="IPR002314">
    <property type="entry name" value="aa-tRNA-synt_IIb"/>
</dbReference>
<keyword evidence="3" id="KW-0547">Nucleotide-binding</keyword>
<dbReference type="Gene3D" id="3.90.960.10">
    <property type="entry name" value="YbaK/aminoacyl-tRNA synthetase-associated domain"/>
    <property type="match status" value="1"/>
</dbReference>
<comment type="caution">
    <text evidence="11">The sequence shown here is derived from an EMBL/GenBank/DDBJ whole genome shotgun (WGS) entry which is preliminary data.</text>
</comment>
<dbReference type="InterPro" id="IPR036621">
    <property type="entry name" value="Anticodon-bd_dom_sf"/>
</dbReference>
<evidence type="ECO:0000256" key="3">
    <source>
        <dbReference type="ARBA" id="ARBA00022741"/>
    </source>
</evidence>
<dbReference type="Pfam" id="PF03129">
    <property type="entry name" value="HGTP_anticodon"/>
    <property type="match status" value="1"/>
</dbReference>
<evidence type="ECO:0000256" key="6">
    <source>
        <dbReference type="ARBA" id="ARBA00023146"/>
    </source>
</evidence>
<dbReference type="PRINTS" id="PR01046">
    <property type="entry name" value="TRNASYNTHPRO"/>
</dbReference>
<dbReference type="Gene3D" id="3.30.930.10">
    <property type="entry name" value="Bira Bifunctional Protein, Domain 2"/>
    <property type="match status" value="1"/>
</dbReference>
<gene>
    <name evidence="11" type="ORF">CYCCA115_LOCUS17269</name>
</gene>